<dbReference type="Gene3D" id="3.10.450.50">
    <property type="match status" value="1"/>
</dbReference>
<sequence length="138" mass="15893">MSSFNPSKKTEDLALRNAFFSEYVVPDVKWTIAGRAHSLVGTWHSLWEHNEASFNHLEKRLVAPIKFVVTRVVVDGERAEDGWWACVEVLDEATRRTGLDNNENVWLTRFNDQGKIVEVRSYFDTILSEQVLAEPVEE</sequence>
<dbReference type="Proteomes" id="UP001498421">
    <property type="component" value="Unassembled WGS sequence"/>
</dbReference>
<protein>
    <recommendedName>
        <fullName evidence="3">SnoaL-like domain-containing protein</fullName>
    </recommendedName>
</protein>
<comment type="caution">
    <text evidence="1">The sequence shown here is derived from an EMBL/GenBank/DDBJ whole genome shotgun (WGS) entry which is preliminary data.</text>
</comment>
<name>A0ABR1HYR0_9HYPO</name>
<reference evidence="1 2" key="1">
    <citation type="journal article" date="2025" name="Microbiol. Resour. Announc.">
        <title>Draft genome sequences for Neonectria magnoliae and Neonectria punicea, canker pathogens of Liriodendron tulipifera and Acer saccharum in West Virginia.</title>
        <authorList>
            <person name="Petronek H.M."/>
            <person name="Kasson M.T."/>
            <person name="Metheny A.M."/>
            <person name="Stauder C.M."/>
            <person name="Lovett B."/>
            <person name="Lynch S.C."/>
            <person name="Garnas J.R."/>
            <person name="Kasson L.R."/>
            <person name="Stajich J.E."/>
        </authorList>
    </citation>
    <scope>NUCLEOTIDE SEQUENCE [LARGE SCALE GENOMIC DNA]</scope>
    <source>
        <strain evidence="1 2">NRRL 64651</strain>
    </source>
</reference>
<gene>
    <name evidence="1" type="ORF">QQZ08_007281</name>
</gene>
<dbReference type="EMBL" id="JAZAVK010000069">
    <property type="protein sequence ID" value="KAK7426251.1"/>
    <property type="molecule type" value="Genomic_DNA"/>
</dbReference>
<dbReference type="InterPro" id="IPR032710">
    <property type="entry name" value="NTF2-like_dom_sf"/>
</dbReference>
<evidence type="ECO:0000313" key="1">
    <source>
        <dbReference type="EMBL" id="KAK7426251.1"/>
    </source>
</evidence>
<accession>A0ABR1HYR0</accession>
<evidence type="ECO:0008006" key="3">
    <source>
        <dbReference type="Google" id="ProtNLM"/>
    </source>
</evidence>
<dbReference type="SUPFAM" id="SSF54427">
    <property type="entry name" value="NTF2-like"/>
    <property type="match status" value="1"/>
</dbReference>
<evidence type="ECO:0000313" key="2">
    <source>
        <dbReference type="Proteomes" id="UP001498421"/>
    </source>
</evidence>
<proteinExistence type="predicted"/>
<keyword evidence="2" id="KW-1185">Reference proteome</keyword>
<organism evidence="1 2">
    <name type="scientific">Neonectria magnoliae</name>
    <dbReference type="NCBI Taxonomy" id="2732573"/>
    <lineage>
        <taxon>Eukaryota</taxon>
        <taxon>Fungi</taxon>
        <taxon>Dikarya</taxon>
        <taxon>Ascomycota</taxon>
        <taxon>Pezizomycotina</taxon>
        <taxon>Sordariomycetes</taxon>
        <taxon>Hypocreomycetidae</taxon>
        <taxon>Hypocreales</taxon>
        <taxon>Nectriaceae</taxon>
        <taxon>Neonectria</taxon>
    </lineage>
</organism>